<dbReference type="EMBL" id="JADCNL010000008">
    <property type="protein sequence ID" value="KAG0470566.1"/>
    <property type="molecule type" value="Genomic_DNA"/>
</dbReference>
<comment type="caution">
    <text evidence="1">The sequence shown here is derived from an EMBL/GenBank/DDBJ whole genome shotgun (WGS) entry which is preliminary data.</text>
</comment>
<protein>
    <submittedName>
        <fullName evidence="1">Uncharacterized protein</fullName>
    </submittedName>
</protein>
<name>A0A835QGQ5_VANPL</name>
<sequence length="49" mass="5862">MQFKKAVEDYKKDHPFPMLMRRRRGGDRERQLGHVKFIEKEGGEIVETS</sequence>
<proteinExistence type="predicted"/>
<gene>
    <name evidence="1" type="ORF">HPP92_017266</name>
</gene>
<evidence type="ECO:0000313" key="2">
    <source>
        <dbReference type="Proteomes" id="UP000636800"/>
    </source>
</evidence>
<dbReference type="AlphaFoldDB" id="A0A835QGQ5"/>
<evidence type="ECO:0000313" key="1">
    <source>
        <dbReference type="EMBL" id="KAG0470566.1"/>
    </source>
</evidence>
<accession>A0A835QGQ5</accession>
<keyword evidence="2" id="KW-1185">Reference proteome</keyword>
<reference evidence="1 2" key="1">
    <citation type="journal article" date="2020" name="Nat. Food">
        <title>A phased Vanilla planifolia genome enables genetic improvement of flavour and production.</title>
        <authorList>
            <person name="Hasing T."/>
            <person name="Tang H."/>
            <person name="Brym M."/>
            <person name="Khazi F."/>
            <person name="Huang T."/>
            <person name="Chambers A.H."/>
        </authorList>
    </citation>
    <scope>NUCLEOTIDE SEQUENCE [LARGE SCALE GENOMIC DNA]</scope>
    <source>
        <tissue evidence="1">Leaf</tissue>
    </source>
</reference>
<dbReference type="Proteomes" id="UP000636800">
    <property type="component" value="Unassembled WGS sequence"/>
</dbReference>
<organism evidence="1 2">
    <name type="scientific">Vanilla planifolia</name>
    <name type="common">Vanilla</name>
    <dbReference type="NCBI Taxonomy" id="51239"/>
    <lineage>
        <taxon>Eukaryota</taxon>
        <taxon>Viridiplantae</taxon>
        <taxon>Streptophyta</taxon>
        <taxon>Embryophyta</taxon>
        <taxon>Tracheophyta</taxon>
        <taxon>Spermatophyta</taxon>
        <taxon>Magnoliopsida</taxon>
        <taxon>Liliopsida</taxon>
        <taxon>Asparagales</taxon>
        <taxon>Orchidaceae</taxon>
        <taxon>Vanilloideae</taxon>
        <taxon>Vanilleae</taxon>
        <taxon>Vanilla</taxon>
    </lineage>
</organism>